<dbReference type="PROSITE" id="PS00041">
    <property type="entry name" value="HTH_ARAC_FAMILY_1"/>
    <property type="match status" value="1"/>
</dbReference>
<evidence type="ECO:0000256" key="1">
    <source>
        <dbReference type="ARBA" id="ARBA00023015"/>
    </source>
</evidence>
<dbReference type="STRING" id="464029.SAMN02982989_1008"/>
<dbReference type="Gene3D" id="1.10.10.60">
    <property type="entry name" value="Homeodomain-like"/>
    <property type="match status" value="2"/>
</dbReference>
<dbReference type="GO" id="GO:0003700">
    <property type="term" value="F:DNA-binding transcription factor activity"/>
    <property type="evidence" value="ECO:0007669"/>
    <property type="project" value="InterPro"/>
</dbReference>
<organism evidence="5 6">
    <name type="scientific">Xaviernesmea oryzae</name>
    <dbReference type="NCBI Taxonomy" id="464029"/>
    <lineage>
        <taxon>Bacteria</taxon>
        <taxon>Pseudomonadati</taxon>
        <taxon>Pseudomonadota</taxon>
        <taxon>Alphaproteobacteria</taxon>
        <taxon>Hyphomicrobiales</taxon>
        <taxon>Rhizobiaceae</taxon>
        <taxon>Rhizobium/Agrobacterium group</taxon>
        <taxon>Xaviernesmea</taxon>
    </lineage>
</organism>
<sequence length="298" mass="32517">MTDPLAEVVRLLQPDTSFSKLVLAAGAWAVHRLDEGLPFYCAVLEGSCSLSIAGREPVTLNAGDFVLVPAAYDFVTSSVELPPPGVEPEIVEMSPGVFRIGCPDDPPDVRMLVGHCIFGSDNANLLVSLLPRLVHVRGENRLMTLVELVNGETRADRPGREVVLARLLEVLLIEALRSTTGPASVPGLLRGLCDDRLAAALREMHGRPDKDWSVVDLAKAAALSRSTFFDRFRREVGVSPMEYLLDWRMALAKDLLRRERLGVAQVAERVGYSSASTFSVAFSRHVGIPPAYYARNAL</sequence>
<evidence type="ECO:0000259" key="4">
    <source>
        <dbReference type="PROSITE" id="PS01124"/>
    </source>
</evidence>
<dbReference type="OrthoDB" id="9783876at2"/>
<dbReference type="SMART" id="SM00342">
    <property type="entry name" value="HTH_ARAC"/>
    <property type="match status" value="1"/>
</dbReference>
<keyword evidence="6" id="KW-1185">Reference proteome</keyword>
<dbReference type="PANTHER" id="PTHR43436:SF2">
    <property type="entry name" value="ARAC_XYLS FAMILY TRANSCRIPTIONAL REGULATOR"/>
    <property type="match status" value="1"/>
</dbReference>
<dbReference type="PRINTS" id="PR00032">
    <property type="entry name" value="HTHARAC"/>
</dbReference>
<proteinExistence type="predicted"/>
<dbReference type="SUPFAM" id="SSF51182">
    <property type="entry name" value="RmlC-like cupins"/>
    <property type="match status" value="1"/>
</dbReference>
<dbReference type="EMBL" id="FXAF01000008">
    <property type="protein sequence ID" value="SMF60025.1"/>
    <property type="molecule type" value="Genomic_DNA"/>
</dbReference>
<reference evidence="6" key="1">
    <citation type="submission" date="2017-04" db="EMBL/GenBank/DDBJ databases">
        <authorList>
            <person name="Varghese N."/>
            <person name="Submissions S."/>
        </authorList>
    </citation>
    <scope>NUCLEOTIDE SEQUENCE [LARGE SCALE GENOMIC DNA]</scope>
    <source>
        <strain evidence="6">B4P</strain>
    </source>
</reference>
<gene>
    <name evidence="5" type="ORF">SAMN02982989_1008</name>
</gene>
<feature type="domain" description="HTH araC/xylS-type" evidence="4">
    <location>
        <begin position="195"/>
        <end position="296"/>
    </location>
</feature>
<dbReference type="Pfam" id="PF12852">
    <property type="entry name" value="Cupin_6"/>
    <property type="match status" value="1"/>
</dbReference>
<dbReference type="InterPro" id="IPR018062">
    <property type="entry name" value="HTH_AraC-typ_CS"/>
</dbReference>
<dbReference type="SUPFAM" id="SSF46689">
    <property type="entry name" value="Homeodomain-like"/>
    <property type="match status" value="2"/>
</dbReference>
<dbReference type="GO" id="GO:0043565">
    <property type="term" value="F:sequence-specific DNA binding"/>
    <property type="evidence" value="ECO:0007669"/>
    <property type="project" value="InterPro"/>
</dbReference>
<evidence type="ECO:0000256" key="2">
    <source>
        <dbReference type="ARBA" id="ARBA00023125"/>
    </source>
</evidence>
<dbReference type="Pfam" id="PF12833">
    <property type="entry name" value="HTH_18"/>
    <property type="match status" value="1"/>
</dbReference>
<protein>
    <submittedName>
        <fullName evidence="5">Helix-turn-helix domain-containing protein</fullName>
    </submittedName>
</protein>
<dbReference type="AlphaFoldDB" id="A0A1X7FXY7"/>
<keyword evidence="2" id="KW-0238">DNA-binding</keyword>
<evidence type="ECO:0000313" key="5">
    <source>
        <dbReference type="EMBL" id="SMF60025.1"/>
    </source>
</evidence>
<dbReference type="InterPro" id="IPR020449">
    <property type="entry name" value="Tscrpt_reg_AraC-type_HTH"/>
</dbReference>
<dbReference type="PROSITE" id="PS01124">
    <property type="entry name" value="HTH_ARAC_FAMILY_2"/>
    <property type="match status" value="1"/>
</dbReference>
<dbReference type="InterPro" id="IPR011051">
    <property type="entry name" value="RmlC_Cupin_sf"/>
</dbReference>
<dbReference type="PANTHER" id="PTHR43436">
    <property type="entry name" value="ARAC-FAMILY TRANSCRIPTIONAL REGULATOR"/>
    <property type="match status" value="1"/>
</dbReference>
<dbReference type="RefSeq" id="WP_085423886.1">
    <property type="nucleotide sequence ID" value="NZ_FXAF01000008.1"/>
</dbReference>
<name>A0A1X7FXY7_9HYPH</name>
<dbReference type="InterPro" id="IPR009057">
    <property type="entry name" value="Homeodomain-like_sf"/>
</dbReference>
<dbReference type="Proteomes" id="UP000192903">
    <property type="component" value="Unassembled WGS sequence"/>
</dbReference>
<accession>A0A1X7FXY7</accession>
<evidence type="ECO:0000313" key="6">
    <source>
        <dbReference type="Proteomes" id="UP000192903"/>
    </source>
</evidence>
<dbReference type="InterPro" id="IPR018060">
    <property type="entry name" value="HTH_AraC"/>
</dbReference>
<keyword evidence="1" id="KW-0805">Transcription regulation</keyword>
<dbReference type="InterPro" id="IPR032783">
    <property type="entry name" value="AraC_lig"/>
</dbReference>
<evidence type="ECO:0000256" key="3">
    <source>
        <dbReference type="ARBA" id="ARBA00023163"/>
    </source>
</evidence>
<keyword evidence="3" id="KW-0804">Transcription</keyword>